<dbReference type="RefSeq" id="WP_310028394.1">
    <property type="nucleotide sequence ID" value="NZ_JAVDRL010000001.1"/>
</dbReference>
<protein>
    <recommendedName>
        <fullName evidence="3">PASTA domain-containing protein</fullName>
    </recommendedName>
</protein>
<dbReference type="EMBL" id="JAVDRL010000001">
    <property type="protein sequence ID" value="MDR6529500.1"/>
    <property type="molecule type" value="Genomic_DNA"/>
</dbReference>
<evidence type="ECO:0000313" key="1">
    <source>
        <dbReference type="EMBL" id="MDR6529500.1"/>
    </source>
</evidence>
<keyword evidence="2" id="KW-1185">Reference proteome</keyword>
<evidence type="ECO:0008006" key="3">
    <source>
        <dbReference type="Google" id="ProtNLM"/>
    </source>
</evidence>
<reference evidence="1 2" key="1">
    <citation type="submission" date="2023-07" db="EMBL/GenBank/DDBJ databases">
        <title>Sorghum-associated microbial communities from plants grown in Nebraska, USA.</title>
        <authorList>
            <person name="Schachtman D."/>
        </authorList>
    </citation>
    <scope>NUCLEOTIDE SEQUENCE [LARGE SCALE GENOMIC DNA]</scope>
    <source>
        <strain evidence="1 2">DS2154</strain>
    </source>
</reference>
<organism evidence="1 2">
    <name type="scientific">Caulobacter rhizosphaerae</name>
    <dbReference type="NCBI Taxonomy" id="2010972"/>
    <lineage>
        <taxon>Bacteria</taxon>
        <taxon>Pseudomonadati</taxon>
        <taxon>Pseudomonadota</taxon>
        <taxon>Alphaproteobacteria</taxon>
        <taxon>Caulobacterales</taxon>
        <taxon>Caulobacteraceae</taxon>
        <taxon>Caulobacter</taxon>
    </lineage>
</organism>
<comment type="caution">
    <text evidence="1">The sequence shown here is derived from an EMBL/GenBank/DDBJ whole genome shotgun (WGS) entry which is preliminary data.</text>
</comment>
<name>A0ABU1MUJ6_9CAUL</name>
<gene>
    <name evidence="1" type="ORF">J2800_000215</name>
</gene>
<proteinExistence type="predicted"/>
<sequence>MSTTFTWSARLADAAGAPVAGMALEVQLFDLQANAWTTRSTAKTGADGRAKGSGTIEDDTLPLAPAFRLVESAAIMSVSPAIARAARGGSLVVDFGQVQHLAAVERFAQPRTFATAGLRGETLMVGGVAASETPSTVTRDLAERDTLIANQTRVLAERDAEIANLRDVAVKTDLATARAQTAEETVQTLSIRLAQSDKDLVQRDAEIANLRDVVAKADVAVARAQTAEEAAQALSTRLAQRDKDLAERDGLLADRARVIDDQETVIAGLRATVAQQEQAIAAATVRPAVGGKAVGMVDLATTVASQLDDAQTTLKPRGFSLGAIQVTAKAVLQDDGGRLELLGKEDLKTVPPGALSDIRMEFLPGETASAEGGPRVPDVGQLTENAARRVLASVGLTLDASVGPLALNPAVAPGQAMVQSPVAGAVSGRGARVLVIFAADVKKET</sequence>
<evidence type="ECO:0000313" key="2">
    <source>
        <dbReference type="Proteomes" id="UP001262754"/>
    </source>
</evidence>
<dbReference type="Proteomes" id="UP001262754">
    <property type="component" value="Unassembled WGS sequence"/>
</dbReference>
<accession>A0ABU1MUJ6</accession>